<gene>
    <name evidence="2" type="ORF">J2X98_002236</name>
</gene>
<comment type="caution">
    <text evidence="2">The sequence shown here is derived from an EMBL/GenBank/DDBJ whole genome shotgun (WGS) entry which is preliminary data.</text>
</comment>
<evidence type="ECO:0000256" key="1">
    <source>
        <dbReference type="SAM" id="MobiDB-lite"/>
    </source>
</evidence>
<protein>
    <submittedName>
        <fullName evidence="2">Uncharacterized protein YlxP (DUF503 family)</fullName>
    </submittedName>
</protein>
<proteinExistence type="predicted"/>
<accession>A0ABT9RTS6</accession>
<reference evidence="2 3" key="1">
    <citation type="submission" date="2023-07" db="EMBL/GenBank/DDBJ databases">
        <title>Sorghum-associated microbial communities from plants grown in Nebraska, USA.</title>
        <authorList>
            <person name="Schachtman D."/>
        </authorList>
    </citation>
    <scope>NUCLEOTIDE SEQUENCE [LARGE SCALE GENOMIC DNA]</scope>
    <source>
        <strain evidence="2 3">CC222</strain>
    </source>
</reference>
<keyword evidence="3" id="KW-1185">Reference proteome</keyword>
<dbReference type="RefSeq" id="WP_307307900.1">
    <property type="nucleotide sequence ID" value="NZ_JAUSRE010000010.1"/>
</dbReference>
<sequence>MSESDGIDDVLDNGLRQSLMLAARVGETLARRRQEFLREREHQDTQGAHEAHARYTAERAQMQGALAPVHDVKWWQQAQPADITNAYLLSEAWKDHDPAALTAADRIRHEVYTRYGIDTHEVGADDAYLQSGIETVAVEQARLNAAREHEKAVALIAAAQAEELRARAQRLAPAMERHQVPVEYLSNEALAAALQQSQDARTPEAVEAADADVKERLYLIGKDGINGPTIDQLRDETTAAVNGAGDDHFKDPAFVKAAQEMHEAKLLAEAGFTGAGQESVEQRYERAERELFARIEGLGREIEDRVSGNDNERLTDQGLKAETASAAGYGSAEHHEDFAATLRTSGATETQIRGRLTAARSEGTHPNAAVTAGLGVAKARKSRPGKSLGAERGKSGLSR</sequence>
<evidence type="ECO:0000313" key="3">
    <source>
        <dbReference type="Proteomes" id="UP001226577"/>
    </source>
</evidence>
<dbReference type="Proteomes" id="UP001226577">
    <property type="component" value="Unassembled WGS sequence"/>
</dbReference>
<feature type="compositionally biased region" description="Basic and acidic residues" evidence="1">
    <location>
        <begin position="389"/>
        <end position="399"/>
    </location>
</feature>
<name>A0ABT9RTS6_9MICC</name>
<dbReference type="EMBL" id="JAUSRE010000010">
    <property type="protein sequence ID" value="MDP9888643.1"/>
    <property type="molecule type" value="Genomic_DNA"/>
</dbReference>
<feature type="region of interest" description="Disordered" evidence="1">
    <location>
        <begin position="358"/>
        <end position="399"/>
    </location>
</feature>
<organism evidence="2 3">
    <name type="scientific">Pseudarthrobacter enclensis</name>
    <dbReference type="NCBI Taxonomy" id="993070"/>
    <lineage>
        <taxon>Bacteria</taxon>
        <taxon>Bacillati</taxon>
        <taxon>Actinomycetota</taxon>
        <taxon>Actinomycetes</taxon>
        <taxon>Micrococcales</taxon>
        <taxon>Micrococcaceae</taxon>
        <taxon>Pseudarthrobacter</taxon>
    </lineage>
</organism>
<evidence type="ECO:0000313" key="2">
    <source>
        <dbReference type="EMBL" id="MDP9888643.1"/>
    </source>
</evidence>